<keyword evidence="2" id="KW-1185">Reference proteome</keyword>
<accession>A0ABY6HX53</accession>
<sequence length="52" mass="6055">MEQNNSFIVKKLPDLPHLDGLYNVKIDTANYIVDKENLLKLRTEIDKILTNL</sequence>
<reference evidence="1" key="1">
    <citation type="submission" date="2022-09" db="EMBL/GenBank/DDBJ databases">
        <title>Actin cytoskeleton and complex cell architecture in an #Asgard archaeon.</title>
        <authorList>
            <person name="Ponce Toledo R.I."/>
            <person name="Schleper C."/>
            <person name="Rodrigues Oliveira T."/>
            <person name="Wollweber F."/>
            <person name="Xu J."/>
            <person name="Rittmann S."/>
            <person name="Klingl A."/>
            <person name="Pilhofer M."/>
        </authorList>
    </citation>
    <scope>NUCLEOTIDE SEQUENCE</scope>
    <source>
        <strain evidence="1">B-35</strain>
    </source>
</reference>
<evidence type="ECO:0000313" key="1">
    <source>
        <dbReference type="EMBL" id="UYP48090.1"/>
    </source>
</evidence>
<organism evidence="1 2">
    <name type="scientific">Candidatus Lokiarchaeum ossiferum</name>
    <dbReference type="NCBI Taxonomy" id="2951803"/>
    <lineage>
        <taxon>Archaea</taxon>
        <taxon>Promethearchaeati</taxon>
        <taxon>Promethearchaeota</taxon>
        <taxon>Promethearchaeia</taxon>
        <taxon>Promethearchaeales</taxon>
        <taxon>Promethearchaeaceae</taxon>
        <taxon>Candidatus Lokiarchaeum</taxon>
    </lineage>
</organism>
<name>A0ABY6HX53_9ARCH</name>
<dbReference type="Proteomes" id="UP001208689">
    <property type="component" value="Chromosome"/>
</dbReference>
<protein>
    <submittedName>
        <fullName evidence="1">Uncharacterized protein</fullName>
    </submittedName>
</protein>
<evidence type="ECO:0000313" key="2">
    <source>
        <dbReference type="Proteomes" id="UP001208689"/>
    </source>
</evidence>
<proteinExistence type="predicted"/>
<gene>
    <name evidence="1" type="ORF">NEF87_004375</name>
</gene>
<dbReference type="EMBL" id="CP104013">
    <property type="protein sequence ID" value="UYP48090.1"/>
    <property type="molecule type" value="Genomic_DNA"/>
</dbReference>